<dbReference type="RefSeq" id="WP_379746011.1">
    <property type="nucleotide sequence ID" value="NZ_JBHTCP010000004.1"/>
</dbReference>
<comment type="subcellular location">
    <subcellularLocation>
        <location evidence="1">Cell membrane</location>
        <topology evidence="1">Multi-pass membrane protein</topology>
    </subcellularLocation>
</comment>
<dbReference type="Gene3D" id="3.30.70.120">
    <property type="match status" value="1"/>
</dbReference>
<name>A0ABW2NIQ0_9BACL</name>
<dbReference type="PIRSF" id="PIRSF006483">
    <property type="entry name" value="Membrane_protein_YitT"/>
    <property type="match status" value="1"/>
</dbReference>
<evidence type="ECO:0000256" key="1">
    <source>
        <dbReference type="ARBA" id="ARBA00004651"/>
    </source>
</evidence>
<dbReference type="CDD" id="cd16380">
    <property type="entry name" value="YitT_C"/>
    <property type="match status" value="1"/>
</dbReference>
<gene>
    <name evidence="8" type="ORF">ACFQPF_02450</name>
</gene>
<feature type="transmembrane region" description="Helical" evidence="6">
    <location>
        <begin position="109"/>
        <end position="129"/>
    </location>
</feature>
<feature type="transmembrane region" description="Helical" evidence="6">
    <location>
        <begin position="33"/>
        <end position="49"/>
    </location>
</feature>
<evidence type="ECO:0000313" key="9">
    <source>
        <dbReference type="Proteomes" id="UP001596549"/>
    </source>
</evidence>
<sequence length="290" mass="32239">MNYPIRGKNIFFILLGAAIFSFGIVHFNMTNNLAEGGFTGITLILYFLFDIDPSYSNLALNIPLFFIGWRLLGRTSFIYTVIGTVSVSVFLFIFQRYSTLTMDLKDDMTLAALFAGVFIGIGLGITFRYGGTTGGVDIIARLGHKYLGWSMGKTMFMFDFVVIAMSLVYLDYREAMYTLVAVFVGARVIDFMQEGAYAGKAVMVVSEYNSEIAANIMKELDRGATILNGKGTFTGNLREVLYCVIAKNEIVRLKQVIERIDPHAFVTVNDVHEVIGEGFTLDANKNPIGR</sequence>
<dbReference type="InterPro" id="IPR015867">
    <property type="entry name" value="N-reg_PII/ATP_PRibTrfase_C"/>
</dbReference>
<feature type="transmembrane region" description="Helical" evidence="6">
    <location>
        <begin position="78"/>
        <end position="97"/>
    </location>
</feature>
<dbReference type="EMBL" id="JBHTCP010000004">
    <property type="protein sequence ID" value="MFC7370532.1"/>
    <property type="molecule type" value="Genomic_DNA"/>
</dbReference>
<feature type="domain" description="DUF2179" evidence="7">
    <location>
        <begin position="222"/>
        <end position="276"/>
    </location>
</feature>
<dbReference type="InterPro" id="IPR051461">
    <property type="entry name" value="UPF0750_membrane"/>
</dbReference>
<reference evidence="9" key="1">
    <citation type="journal article" date="2019" name="Int. J. Syst. Evol. Microbiol.">
        <title>The Global Catalogue of Microorganisms (GCM) 10K type strain sequencing project: providing services to taxonomists for standard genome sequencing and annotation.</title>
        <authorList>
            <consortium name="The Broad Institute Genomics Platform"/>
            <consortium name="The Broad Institute Genome Sequencing Center for Infectious Disease"/>
            <person name="Wu L."/>
            <person name="Ma J."/>
        </authorList>
    </citation>
    <scope>NUCLEOTIDE SEQUENCE [LARGE SCALE GENOMIC DNA]</scope>
    <source>
        <strain evidence="9">NBRC 106396</strain>
    </source>
</reference>
<protein>
    <submittedName>
        <fullName evidence="8">YitT family protein</fullName>
    </submittedName>
</protein>
<dbReference type="InterPro" id="IPR019264">
    <property type="entry name" value="DUF2179"/>
</dbReference>
<feature type="transmembrane region" description="Helical" evidence="6">
    <location>
        <begin position="9"/>
        <end position="27"/>
    </location>
</feature>
<keyword evidence="9" id="KW-1185">Reference proteome</keyword>
<dbReference type="PANTHER" id="PTHR33545:SF10">
    <property type="entry name" value="UPF0750 MEMBRANE PROTEIN YPJC"/>
    <property type="match status" value="1"/>
</dbReference>
<evidence type="ECO:0000256" key="6">
    <source>
        <dbReference type="SAM" id="Phobius"/>
    </source>
</evidence>
<dbReference type="Pfam" id="PF10035">
    <property type="entry name" value="DUF2179"/>
    <property type="match status" value="1"/>
</dbReference>
<dbReference type="Pfam" id="PF02588">
    <property type="entry name" value="YitT_membrane"/>
    <property type="match status" value="1"/>
</dbReference>
<dbReference type="Proteomes" id="UP001596549">
    <property type="component" value="Unassembled WGS sequence"/>
</dbReference>
<evidence type="ECO:0000256" key="5">
    <source>
        <dbReference type="ARBA" id="ARBA00023136"/>
    </source>
</evidence>
<keyword evidence="3 6" id="KW-0812">Transmembrane</keyword>
<evidence type="ECO:0000256" key="3">
    <source>
        <dbReference type="ARBA" id="ARBA00022692"/>
    </source>
</evidence>
<evidence type="ECO:0000313" key="8">
    <source>
        <dbReference type="EMBL" id="MFC7370532.1"/>
    </source>
</evidence>
<feature type="transmembrane region" description="Helical" evidence="6">
    <location>
        <begin position="149"/>
        <end position="170"/>
    </location>
</feature>
<comment type="caution">
    <text evidence="8">The sequence shown here is derived from an EMBL/GenBank/DDBJ whole genome shotgun (WGS) entry which is preliminary data.</text>
</comment>
<keyword evidence="5 6" id="KW-0472">Membrane</keyword>
<keyword evidence="4 6" id="KW-1133">Transmembrane helix</keyword>
<evidence type="ECO:0000256" key="2">
    <source>
        <dbReference type="ARBA" id="ARBA00022475"/>
    </source>
</evidence>
<evidence type="ECO:0000256" key="4">
    <source>
        <dbReference type="ARBA" id="ARBA00022989"/>
    </source>
</evidence>
<dbReference type="PANTHER" id="PTHR33545">
    <property type="entry name" value="UPF0750 MEMBRANE PROTEIN YITT-RELATED"/>
    <property type="match status" value="1"/>
</dbReference>
<proteinExistence type="predicted"/>
<accession>A0ABW2NIQ0</accession>
<dbReference type="InterPro" id="IPR003740">
    <property type="entry name" value="YitT"/>
</dbReference>
<keyword evidence="2" id="KW-1003">Cell membrane</keyword>
<evidence type="ECO:0000259" key="7">
    <source>
        <dbReference type="Pfam" id="PF10035"/>
    </source>
</evidence>
<organism evidence="8 9">
    <name type="scientific">Fictibacillus iocasae</name>
    <dbReference type="NCBI Taxonomy" id="2715437"/>
    <lineage>
        <taxon>Bacteria</taxon>
        <taxon>Bacillati</taxon>
        <taxon>Bacillota</taxon>
        <taxon>Bacilli</taxon>
        <taxon>Bacillales</taxon>
        <taxon>Fictibacillaceae</taxon>
        <taxon>Fictibacillus</taxon>
    </lineage>
</organism>